<dbReference type="InterPro" id="IPR050835">
    <property type="entry name" value="ABC_transporter_sub-D"/>
</dbReference>
<keyword evidence="7 8" id="KW-0472">Membrane</keyword>
<dbReference type="PROSITE" id="PS50893">
    <property type="entry name" value="ABC_TRANSPORTER_2"/>
    <property type="match status" value="1"/>
</dbReference>
<accession>A0A844GWC0</accession>
<dbReference type="SUPFAM" id="SSF52540">
    <property type="entry name" value="P-loop containing nucleoside triphosphate hydrolases"/>
    <property type="match status" value="1"/>
</dbReference>
<feature type="domain" description="ABC transmembrane type-1" evidence="10">
    <location>
        <begin position="28"/>
        <end position="319"/>
    </location>
</feature>
<dbReference type="GO" id="GO:0016887">
    <property type="term" value="F:ATP hydrolysis activity"/>
    <property type="evidence" value="ECO:0007669"/>
    <property type="project" value="InterPro"/>
</dbReference>
<evidence type="ECO:0000259" key="9">
    <source>
        <dbReference type="PROSITE" id="PS50893"/>
    </source>
</evidence>
<dbReference type="PANTHER" id="PTHR11384">
    <property type="entry name" value="ATP-BINDING CASSETTE, SUB-FAMILY D MEMBER"/>
    <property type="match status" value="1"/>
</dbReference>
<feature type="domain" description="ABC transporter" evidence="9">
    <location>
        <begin position="361"/>
        <end position="565"/>
    </location>
</feature>
<dbReference type="PROSITE" id="PS50929">
    <property type="entry name" value="ABC_TM1F"/>
    <property type="match status" value="1"/>
</dbReference>
<proteinExistence type="predicted"/>
<evidence type="ECO:0000256" key="7">
    <source>
        <dbReference type="ARBA" id="ARBA00023136"/>
    </source>
</evidence>
<evidence type="ECO:0000313" key="11">
    <source>
        <dbReference type="EMBL" id="MTF39331.1"/>
    </source>
</evidence>
<dbReference type="EMBL" id="WMIA01000011">
    <property type="protein sequence ID" value="MTF39331.1"/>
    <property type="molecule type" value="Genomic_DNA"/>
</dbReference>
<dbReference type="SUPFAM" id="SSF90123">
    <property type="entry name" value="ABC transporter transmembrane region"/>
    <property type="match status" value="1"/>
</dbReference>
<dbReference type="Proteomes" id="UP000437131">
    <property type="component" value="Unassembled WGS sequence"/>
</dbReference>
<dbReference type="RefSeq" id="WP_155083966.1">
    <property type="nucleotide sequence ID" value="NZ_WMIA01000011.1"/>
</dbReference>
<dbReference type="InterPro" id="IPR003593">
    <property type="entry name" value="AAA+_ATPase"/>
</dbReference>
<evidence type="ECO:0000259" key="10">
    <source>
        <dbReference type="PROSITE" id="PS50929"/>
    </source>
</evidence>
<protein>
    <submittedName>
        <fullName evidence="11">ATP-binding cassette domain-containing protein</fullName>
    </submittedName>
</protein>
<evidence type="ECO:0000256" key="1">
    <source>
        <dbReference type="ARBA" id="ARBA00004651"/>
    </source>
</evidence>
<dbReference type="PANTHER" id="PTHR11384:SF59">
    <property type="entry name" value="LYSOSOMAL COBALAMIN TRANSPORTER ABCD4"/>
    <property type="match status" value="1"/>
</dbReference>
<feature type="transmembrane region" description="Helical" evidence="8">
    <location>
        <begin position="174"/>
        <end position="194"/>
    </location>
</feature>
<keyword evidence="3 8" id="KW-0812">Transmembrane</keyword>
<dbReference type="AlphaFoldDB" id="A0A844GWC0"/>
<dbReference type="SMART" id="SM00382">
    <property type="entry name" value="AAA"/>
    <property type="match status" value="1"/>
</dbReference>
<evidence type="ECO:0000256" key="3">
    <source>
        <dbReference type="ARBA" id="ARBA00022692"/>
    </source>
</evidence>
<dbReference type="InterPro" id="IPR011527">
    <property type="entry name" value="ABC1_TM_dom"/>
</dbReference>
<dbReference type="PROSITE" id="PS00211">
    <property type="entry name" value="ABC_TRANSPORTER_1"/>
    <property type="match status" value="1"/>
</dbReference>
<comment type="subcellular location">
    <subcellularLocation>
        <location evidence="1">Cell membrane</location>
        <topology evidence="1">Multi-pass membrane protein</topology>
    </subcellularLocation>
</comment>
<keyword evidence="6 8" id="KW-1133">Transmembrane helix</keyword>
<comment type="caution">
    <text evidence="11">The sequence shown here is derived from an EMBL/GenBank/DDBJ whole genome shotgun (WGS) entry which is preliminary data.</text>
</comment>
<dbReference type="Pfam" id="PF06472">
    <property type="entry name" value="ABC_membrane_2"/>
    <property type="match status" value="1"/>
</dbReference>
<name>A0A844GWC0_9CHRO</name>
<dbReference type="GO" id="GO:0005524">
    <property type="term" value="F:ATP binding"/>
    <property type="evidence" value="ECO:0007669"/>
    <property type="project" value="UniProtKB-KW"/>
</dbReference>
<gene>
    <name evidence="11" type="ORF">GGC33_10385</name>
</gene>
<feature type="transmembrane region" description="Helical" evidence="8">
    <location>
        <begin position="147"/>
        <end position="168"/>
    </location>
</feature>
<evidence type="ECO:0000313" key="12">
    <source>
        <dbReference type="Proteomes" id="UP000437131"/>
    </source>
</evidence>
<dbReference type="InterPro" id="IPR003439">
    <property type="entry name" value="ABC_transporter-like_ATP-bd"/>
</dbReference>
<evidence type="ECO:0000256" key="6">
    <source>
        <dbReference type="ARBA" id="ARBA00022989"/>
    </source>
</evidence>
<evidence type="ECO:0000256" key="4">
    <source>
        <dbReference type="ARBA" id="ARBA00022741"/>
    </source>
</evidence>
<evidence type="ECO:0000256" key="2">
    <source>
        <dbReference type="ARBA" id="ARBA00022448"/>
    </source>
</evidence>
<reference evidence="11 12" key="1">
    <citation type="submission" date="2019-11" db="EMBL/GenBank/DDBJ databases">
        <title>Isolation of a new High Light Tolerant Cyanobacteria.</title>
        <authorList>
            <person name="Dobson Z."/>
            <person name="Vaughn N."/>
            <person name="Vaughn M."/>
            <person name="Fromme P."/>
            <person name="Mazor Y."/>
        </authorList>
    </citation>
    <scope>NUCLEOTIDE SEQUENCE [LARGE SCALE GENOMIC DNA]</scope>
    <source>
        <strain evidence="11 12">0216</strain>
    </source>
</reference>
<dbReference type="Gene3D" id="1.20.1560.10">
    <property type="entry name" value="ABC transporter type 1, transmembrane domain"/>
    <property type="match status" value="1"/>
</dbReference>
<dbReference type="CDD" id="cd03223">
    <property type="entry name" value="ABCD_peroxisomal_ALDP"/>
    <property type="match status" value="1"/>
</dbReference>
<dbReference type="Gene3D" id="3.40.50.300">
    <property type="entry name" value="P-loop containing nucleotide triphosphate hydrolases"/>
    <property type="match status" value="1"/>
</dbReference>
<keyword evidence="4" id="KW-0547">Nucleotide-binding</keyword>
<feature type="transmembrane region" description="Helical" evidence="8">
    <location>
        <begin position="67"/>
        <end position="92"/>
    </location>
</feature>
<evidence type="ECO:0000256" key="8">
    <source>
        <dbReference type="SAM" id="Phobius"/>
    </source>
</evidence>
<evidence type="ECO:0000256" key="5">
    <source>
        <dbReference type="ARBA" id="ARBA00022840"/>
    </source>
</evidence>
<keyword evidence="5 11" id="KW-0067">ATP-binding</keyword>
<dbReference type="InterPro" id="IPR017871">
    <property type="entry name" value="ABC_transporter-like_CS"/>
</dbReference>
<dbReference type="InterPro" id="IPR036640">
    <property type="entry name" value="ABC1_TM_sf"/>
</dbReference>
<dbReference type="GO" id="GO:0140359">
    <property type="term" value="F:ABC-type transporter activity"/>
    <property type="evidence" value="ECO:0007669"/>
    <property type="project" value="InterPro"/>
</dbReference>
<keyword evidence="2" id="KW-0813">Transport</keyword>
<organism evidence="11 12">
    <name type="scientific">Cyanobacterium aponinum 0216</name>
    <dbReference type="NCBI Taxonomy" id="2676140"/>
    <lineage>
        <taxon>Bacteria</taxon>
        <taxon>Bacillati</taxon>
        <taxon>Cyanobacteriota</taxon>
        <taxon>Cyanophyceae</taxon>
        <taxon>Oscillatoriophycideae</taxon>
        <taxon>Chroococcales</taxon>
        <taxon>Geminocystaceae</taxon>
        <taxon>Cyanobacterium</taxon>
    </lineage>
</organism>
<dbReference type="Pfam" id="PF00005">
    <property type="entry name" value="ABC_tran"/>
    <property type="match status" value="1"/>
</dbReference>
<sequence>MKGFNFVVFRKFWAIAKLYWLGSEKKGALTLLFILGVLLIAYTQLSVLLNESQGGLISTLAAKDETAFWQTVGKFLLILIIYVPLFAGFSYTQSKLGLYWRRWLTNNFLNKYFQQRHFYQLAVRNKEIDNPDQRISEDIRSFTQDSLLFLLVIVQSILQVIAFSAVLWSISQKLVIFLLFYAIAGTLITTGVFGKKLVNLNFAQLQKEANFRFGLIRVRENAESIAFYRGEDQEQNNLSNLFTDLFNNFNSLIVWQELYLGLFVNTFEFLPYVIPAIVVAPSVLSGNLEVGKVSEATGAFARVFFSLNIIVSRFQSLTNFAAGIDRLSGLDEFLSISKKEPLLTKSSSTKRIIDTIENDNLEIKNLTLQTPNYHNTLIENISFQLSTSQGLLIMGASGCGKSSLLRAIAGLWNSGTGAIIRPELNKILFLPQRPYMIIGTLKQQLIYPATNLDISEEELQKVLELVNLKDLAEQFGGFEVEKDWGEVLSLGEQQRVAFARILVNKPQYAILDEATSALDTNNETFLYQHLLDTHTTFVSVGHRDSLKQYHQLLLKISEDKSWCLETIQLT</sequence>
<dbReference type="GO" id="GO:0005886">
    <property type="term" value="C:plasma membrane"/>
    <property type="evidence" value="ECO:0007669"/>
    <property type="project" value="UniProtKB-SubCell"/>
</dbReference>
<feature type="transmembrane region" description="Helical" evidence="8">
    <location>
        <begin position="27"/>
        <end position="47"/>
    </location>
</feature>
<dbReference type="InterPro" id="IPR027417">
    <property type="entry name" value="P-loop_NTPase"/>
</dbReference>